<reference evidence="5 6" key="1">
    <citation type="submission" date="2017-01" db="EMBL/GenBank/DDBJ databases">
        <title>New insights into the genetic diversity of Chromobacterium isolated from tropical freshwater lake.</title>
        <authorList>
            <person name="Santos A.B."/>
            <person name="Nascimento A.M."/>
            <person name="Da Silva P.C."/>
        </authorList>
    </citation>
    <scope>NUCLEOTIDE SEQUENCE [LARGE SCALE GENOMIC DNA]</scope>
    <source>
        <strain evidence="5 6">56AF</strain>
    </source>
</reference>
<evidence type="ECO:0000256" key="3">
    <source>
        <dbReference type="ARBA" id="ARBA00022679"/>
    </source>
</evidence>
<dbReference type="SUPFAM" id="SSF53335">
    <property type="entry name" value="S-adenosyl-L-methionine-dependent methyltransferases"/>
    <property type="match status" value="1"/>
</dbReference>
<dbReference type="Gene3D" id="3.40.50.150">
    <property type="entry name" value="Vaccinia Virus protein VP39"/>
    <property type="match status" value="1"/>
</dbReference>
<dbReference type="OrthoDB" id="3818852at2"/>
<keyword evidence="3 5" id="KW-0808">Transferase</keyword>
<dbReference type="GO" id="GO:0032259">
    <property type="term" value="P:methylation"/>
    <property type="evidence" value="ECO:0007669"/>
    <property type="project" value="UniProtKB-KW"/>
</dbReference>
<dbReference type="GO" id="GO:0008757">
    <property type="term" value="F:S-adenosylmethionine-dependent methyltransferase activity"/>
    <property type="evidence" value="ECO:0007669"/>
    <property type="project" value="InterPro"/>
</dbReference>
<evidence type="ECO:0000313" key="5">
    <source>
        <dbReference type="EMBL" id="PRP68683.1"/>
    </source>
</evidence>
<dbReference type="PANTHER" id="PTHR44942">
    <property type="entry name" value="METHYLTRANSF_11 DOMAIN-CONTAINING PROTEIN"/>
    <property type="match status" value="1"/>
</dbReference>
<feature type="domain" description="Methyltransferase type 11" evidence="4">
    <location>
        <begin position="69"/>
        <end position="164"/>
    </location>
</feature>
<sequence>MTTNTPPDTPLIEHNRQAWNQQAARDCEWSRPVSPEAIAAARRGELLPRLTPSPMPPHWLGNVQGAHILCLAAGGGQQAPLLAAAGAVVTVFDLSDTQLELDRQVAAREQLTLRCQQGDMSDLSVFGDDIFDLVFHPISNLYVPDVEPVWRECARVLKPGGRLLASFYNPALFVDDRDKTLAQQGLLRPAYRLPYADTRQLDPARLQEKKSRGEALVFGHSLTALIGGQLAAGLRLLDMLEDWQPSPSLLLEAYLPGFIATCAEKPND</sequence>
<dbReference type="CDD" id="cd02440">
    <property type="entry name" value="AdoMet_MTases"/>
    <property type="match status" value="1"/>
</dbReference>
<gene>
    <name evidence="5" type="ORF">BUE93_20990</name>
</gene>
<keyword evidence="2 5" id="KW-0489">Methyltransferase</keyword>
<comment type="caution">
    <text evidence="5">The sequence shown here is derived from an EMBL/GenBank/DDBJ whole genome shotgun (WGS) entry which is preliminary data.</text>
</comment>
<dbReference type="Proteomes" id="UP000239469">
    <property type="component" value="Unassembled WGS sequence"/>
</dbReference>
<comment type="similarity">
    <text evidence="1">Belongs to the methyltransferase superfamily.</text>
</comment>
<evidence type="ECO:0000259" key="4">
    <source>
        <dbReference type="Pfam" id="PF08241"/>
    </source>
</evidence>
<dbReference type="EMBL" id="MTBD01000059">
    <property type="protein sequence ID" value="PRP68683.1"/>
    <property type="molecule type" value="Genomic_DNA"/>
</dbReference>
<name>A0A2S9WYZ3_9NEIS</name>
<organism evidence="5 6">
    <name type="scientific">Chromobacterium amazonense</name>
    <dbReference type="NCBI Taxonomy" id="1382803"/>
    <lineage>
        <taxon>Bacteria</taxon>
        <taxon>Pseudomonadati</taxon>
        <taxon>Pseudomonadota</taxon>
        <taxon>Betaproteobacteria</taxon>
        <taxon>Neisseriales</taxon>
        <taxon>Chromobacteriaceae</taxon>
        <taxon>Chromobacterium</taxon>
    </lineage>
</organism>
<dbReference type="AlphaFoldDB" id="A0A2S9WYZ3"/>
<dbReference type="InterPro" id="IPR051052">
    <property type="entry name" value="Diverse_substrate_MTase"/>
</dbReference>
<dbReference type="Pfam" id="PF08241">
    <property type="entry name" value="Methyltransf_11"/>
    <property type="match status" value="1"/>
</dbReference>
<evidence type="ECO:0000313" key="6">
    <source>
        <dbReference type="Proteomes" id="UP000239469"/>
    </source>
</evidence>
<dbReference type="InterPro" id="IPR029063">
    <property type="entry name" value="SAM-dependent_MTases_sf"/>
</dbReference>
<accession>A0A2S9WYZ3</accession>
<protein>
    <submittedName>
        <fullName evidence="5">SAM-dependent methyltransferase</fullName>
    </submittedName>
</protein>
<evidence type="ECO:0000256" key="2">
    <source>
        <dbReference type="ARBA" id="ARBA00022603"/>
    </source>
</evidence>
<dbReference type="InterPro" id="IPR013216">
    <property type="entry name" value="Methyltransf_11"/>
</dbReference>
<evidence type="ECO:0000256" key="1">
    <source>
        <dbReference type="ARBA" id="ARBA00008361"/>
    </source>
</evidence>
<proteinExistence type="inferred from homology"/>
<dbReference type="PANTHER" id="PTHR44942:SF4">
    <property type="entry name" value="METHYLTRANSFERASE TYPE 11 DOMAIN-CONTAINING PROTEIN"/>
    <property type="match status" value="1"/>
</dbReference>